<evidence type="ECO:0000313" key="2">
    <source>
        <dbReference type="EMBL" id="KFB53302.1"/>
    </source>
</evidence>
<dbReference type="EMBL" id="ATLV01026739">
    <property type="status" value="NOT_ANNOTATED_CDS"/>
    <property type="molecule type" value="Genomic_DNA"/>
</dbReference>
<feature type="compositionally biased region" description="Basic and acidic residues" evidence="1">
    <location>
        <begin position="22"/>
        <end position="35"/>
    </location>
</feature>
<protein>
    <submittedName>
        <fullName evidence="2 3">Protein spinster 1-like protein</fullName>
    </submittedName>
</protein>
<dbReference type="AlphaFoldDB" id="A0A084WSV8"/>
<evidence type="ECO:0000313" key="3">
    <source>
        <dbReference type="EnsemblMetazoa" id="ASIC021608-PA"/>
    </source>
</evidence>
<proteinExistence type="predicted"/>
<name>A0A084WSV8_ANOSI</name>
<dbReference type="EMBL" id="KE525418">
    <property type="protein sequence ID" value="KFB53302.1"/>
    <property type="molecule type" value="Genomic_DNA"/>
</dbReference>
<keyword evidence="4" id="KW-1185">Reference proteome</keyword>
<accession>A0A084WSV8</accession>
<dbReference type="EnsemblMetazoa" id="ASIC021608-RA">
    <property type="protein sequence ID" value="ASIC021608-PA"/>
    <property type="gene ID" value="ASIC021608"/>
</dbReference>
<reference evidence="3" key="2">
    <citation type="submission" date="2020-05" db="UniProtKB">
        <authorList>
            <consortium name="EnsemblMetazoa"/>
        </authorList>
    </citation>
    <scope>IDENTIFICATION</scope>
</reference>
<organism evidence="2">
    <name type="scientific">Anopheles sinensis</name>
    <name type="common">Mosquito</name>
    <dbReference type="NCBI Taxonomy" id="74873"/>
    <lineage>
        <taxon>Eukaryota</taxon>
        <taxon>Metazoa</taxon>
        <taxon>Ecdysozoa</taxon>
        <taxon>Arthropoda</taxon>
        <taxon>Hexapoda</taxon>
        <taxon>Insecta</taxon>
        <taxon>Pterygota</taxon>
        <taxon>Neoptera</taxon>
        <taxon>Endopterygota</taxon>
        <taxon>Diptera</taxon>
        <taxon>Nematocera</taxon>
        <taxon>Culicoidea</taxon>
        <taxon>Culicidae</taxon>
        <taxon>Anophelinae</taxon>
        <taxon>Anopheles</taxon>
    </lineage>
</organism>
<feature type="region of interest" description="Disordered" evidence="1">
    <location>
        <begin position="14"/>
        <end position="74"/>
    </location>
</feature>
<reference evidence="2 4" key="1">
    <citation type="journal article" date="2014" name="BMC Genomics">
        <title>Genome sequence of Anopheles sinensis provides insight into genetics basis of mosquito competence for malaria parasites.</title>
        <authorList>
            <person name="Zhou D."/>
            <person name="Zhang D."/>
            <person name="Ding G."/>
            <person name="Shi L."/>
            <person name="Hou Q."/>
            <person name="Ye Y."/>
            <person name="Xu Y."/>
            <person name="Zhou H."/>
            <person name="Xiong C."/>
            <person name="Li S."/>
            <person name="Yu J."/>
            <person name="Hong S."/>
            <person name="Yu X."/>
            <person name="Zou P."/>
            <person name="Chen C."/>
            <person name="Chang X."/>
            <person name="Wang W."/>
            <person name="Lv Y."/>
            <person name="Sun Y."/>
            <person name="Ma L."/>
            <person name="Shen B."/>
            <person name="Zhu C."/>
        </authorList>
    </citation>
    <scope>NUCLEOTIDE SEQUENCE [LARGE SCALE GENOMIC DNA]</scope>
</reference>
<evidence type="ECO:0000313" key="4">
    <source>
        <dbReference type="Proteomes" id="UP000030765"/>
    </source>
</evidence>
<dbReference type="Proteomes" id="UP000030765">
    <property type="component" value="Unassembled WGS sequence"/>
</dbReference>
<evidence type="ECO:0000256" key="1">
    <source>
        <dbReference type="SAM" id="MobiDB-lite"/>
    </source>
</evidence>
<gene>
    <name evidence="2" type="ORF">ZHAS_00021608</name>
</gene>
<dbReference type="VEuPathDB" id="VectorBase:ASIC021608"/>
<sequence length="74" mass="8292">MLSREPSRWTCGFMPRLNHYSAPDERASRAHDTHSKCATKPAVFEAADEDLRIVPHPPHPPKASGTRQEESGEL</sequence>